<organism evidence="2 3">
    <name type="scientific">Candidatus Viridilinea mediisalina</name>
    <dbReference type="NCBI Taxonomy" id="2024553"/>
    <lineage>
        <taxon>Bacteria</taxon>
        <taxon>Bacillati</taxon>
        <taxon>Chloroflexota</taxon>
        <taxon>Chloroflexia</taxon>
        <taxon>Chloroflexales</taxon>
        <taxon>Chloroflexineae</taxon>
        <taxon>Oscillochloridaceae</taxon>
        <taxon>Candidatus Viridilinea</taxon>
    </lineage>
</organism>
<feature type="transmembrane region" description="Helical" evidence="1">
    <location>
        <begin position="370"/>
        <end position="390"/>
    </location>
</feature>
<evidence type="ECO:0000256" key="1">
    <source>
        <dbReference type="SAM" id="Phobius"/>
    </source>
</evidence>
<feature type="transmembrane region" description="Helical" evidence="1">
    <location>
        <begin position="319"/>
        <end position="341"/>
    </location>
</feature>
<dbReference type="Proteomes" id="UP000220527">
    <property type="component" value="Unassembled WGS sequence"/>
</dbReference>
<protein>
    <recommendedName>
        <fullName evidence="4">YfhO family protein</fullName>
    </recommendedName>
</protein>
<feature type="transmembrane region" description="Helical" evidence="1">
    <location>
        <begin position="422"/>
        <end position="443"/>
    </location>
</feature>
<feature type="transmembrane region" description="Helical" evidence="1">
    <location>
        <begin position="15"/>
        <end position="33"/>
    </location>
</feature>
<feature type="transmembrane region" description="Helical" evidence="1">
    <location>
        <begin position="138"/>
        <end position="158"/>
    </location>
</feature>
<feature type="transmembrane region" description="Helical" evidence="1">
    <location>
        <begin position="219"/>
        <end position="236"/>
    </location>
</feature>
<dbReference type="AlphaFoldDB" id="A0A2A6RME3"/>
<dbReference type="EMBL" id="NQWI01000012">
    <property type="protein sequence ID" value="PDW04264.1"/>
    <property type="molecule type" value="Genomic_DNA"/>
</dbReference>
<evidence type="ECO:0008006" key="4">
    <source>
        <dbReference type="Google" id="ProtNLM"/>
    </source>
</evidence>
<keyword evidence="1" id="KW-0472">Membrane</keyword>
<name>A0A2A6RME3_9CHLR</name>
<accession>A0A2A6RME3</accession>
<comment type="caution">
    <text evidence="2">The sequence shown here is derived from an EMBL/GenBank/DDBJ whole genome shotgun (WGS) entry which is preliminary data.</text>
</comment>
<keyword evidence="1" id="KW-0812">Transmembrane</keyword>
<feature type="transmembrane region" description="Helical" evidence="1">
    <location>
        <begin position="193"/>
        <end position="213"/>
    </location>
</feature>
<reference evidence="3" key="1">
    <citation type="submission" date="2017-08" db="EMBL/GenBank/DDBJ databases">
        <authorList>
            <person name="Grouzdev D.S."/>
            <person name="Gaisin V.A."/>
            <person name="Rysina M.S."/>
            <person name="Gorlenko V.M."/>
        </authorList>
    </citation>
    <scope>NUCLEOTIDE SEQUENCE [LARGE SCALE GENOMIC DNA]</scope>
    <source>
        <strain evidence="3">Kir15-3F</strain>
    </source>
</reference>
<evidence type="ECO:0000313" key="3">
    <source>
        <dbReference type="Proteomes" id="UP000220527"/>
    </source>
</evidence>
<feature type="transmembrane region" description="Helical" evidence="1">
    <location>
        <begin position="105"/>
        <end position="126"/>
    </location>
</feature>
<proteinExistence type="predicted"/>
<feature type="transmembrane region" description="Helical" evidence="1">
    <location>
        <begin position="164"/>
        <end position="181"/>
    </location>
</feature>
<keyword evidence="1" id="KW-1133">Transmembrane helix</keyword>
<sequence length="952" mass="102994">MVGWQGGSVVVRRKFGPLLIFLGLSLFMTWPLARYAGHGLTDGGDALLQAWIFAWNSHALATQPTAVWDAPIFYPYPDGLAFTDNHLLLAALTAPLTWYSSEPLLAYNLLLLASFALSGWAVFLLARATLHDQGVAPASAQWAALVAGAAFAFCAYRFAHITHFQLLQTYWMLFALFYLRRLLRPPDAGGGRWVDALLCGLFAAAQVVTALYYAWFTALLLGGYAGLWVLAMLWLRLRTNQALPWRQLGLGALAATLAGLLAWPVLQPYMRVYGSLGIVRSLRELDGWSAPLRAYLTVPQEHVLFGWLAPTLRGTGEMVLFPGGMVTLLALGSVATLLWAGGRKLVGREFMPALRSPAPSASILPSIDRLFWPLIALIAFILSLGTGVHLERFDEPLPIPLPYLLLYNYLPGFGALRVPARWGILVTLACALLAALALAKLLAQRHARTRTILGSLALIIVLSEQAAPPGAWRIGAELTDVPPVYVWLAQPAQDDIQAILELPVAAVPRGAELEQVTWRQWYGRQHWRPLVASYSGLMPFGSSDLLRRAQHLPAPAVVSFLQLSGVDTLIIHREAYGPGEADALLEGLLANPEVSQRAEVGTAIVLSLRPDPRIVAIMAAAGPGGSIYLSADERIPGVLPLALSHTLRAAGYPLYGPGRTRFYEPLHTPQLGQSFAAGLLAADEDPRAYGFRPEDVVWQAHSLALYRGDPRLLAHLRLAQQVPGWFHPHFPTSLELQRTAAGLLVGEQLLALEEAGALQIELDSASLYPQSLLIDGVELTLPPGLSTIRVPLAAEARMKVQAASDDLALLRLRVLHATDEPMSIRTDAGFIAAAEVNFKDATLQVSARAAGIEALRLDIRGAAAYDDRPIRLLAGSQPVSADGKPIAFAVDLLQPEAVWLESQEPGVDGRYIAYLKDAAQPESPGVPIAKFNLVAGQVVAAEPVPLPLSLVP</sequence>
<gene>
    <name evidence="2" type="ORF">CJ255_04225</name>
</gene>
<keyword evidence="3" id="KW-1185">Reference proteome</keyword>
<feature type="transmembrane region" description="Helical" evidence="1">
    <location>
        <begin position="248"/>
        <end position="266"/>
    </location>
</feature>
<evidence type="ECO:0000313" key="2">
    <source>
        <dbReference type="EMBL" id="PDW04264.1"/>
    </source>
</evidence>